<evidence type="ECO:0000313" key="4">
    <source>
        <dbReference type="Proteomes" id="UP000199766"/>
    </source>
</evidence>
<reference evidence="3 4" key="1">
    <citation type="submission" date="2016-10" db="EMBL/GenBank/DDBJ databases">
        <authorList>
            <person name="de Groot N.N."/>
        </authorList>
    </citation>
    <scope>NUCLEOTIDE SEQUENCE [LARGE SCALE GENOMIC DNA]</scope>
    <source>
        <strain evidence="3 4">ATCC 35958</strain>
    </source>
</reference>
<organism evidence="3 4">
    <name type="scientific">Giesbergeria anulus</name>
    <dbReference type="NCBI Taxonomy" id="180197"/>
    <lineage>
        <taxon>Bacteria</taxon>
        <taxon>Pseudomonadati</taxon>
        <taxon>Pseudomonadota</taxon>
        <taxon>Betaproteobacteria</taxon>
        <taxon>Burkholderiales</taxon>
        <taxon>Comamonadaceae</taxon>
        <taxon>Giesbergeria</taxon>
    </lineage>
</organism>
<gene>
    <name evidence="3" type="ORF">SAMN02982919_02197</name>
</gene>
<proteinExistence type="predicted"/>
<dbReference type="STRING" id="180197.SAMN02982919_02197"/>
<dbReference type="OrthoDB" id="9807335at2"/>
<keyword evidence="4" id="KW-1185">Reference proteome</keyword>
<keyword evidence="2" id="KW-0732">Signal</keyword>
<evidence type="ECO:0000313" key="3">
    <source>
        <dbReference type="EMBL" id="SER34616.1"/>
    </source>
</evidence>
<dbReference type="Proteomes" id="UP000199766">
    <property type="component" value="Unassembled WGS sequence"/>
</dbReference>
<feature type="coiled-coil region" evidence="1">
    <location>
        <begin position="200"/>
        <end position="227"/>
    </location>
</feature>
<evidence type="ECO:0000256" key="2">
    <source>
        <dbReference type="SAM" id="SignalP"/>
    </source>
</evidence>
<accession>A0A1H9NF95</accession>
<evidence type="ECO:0000256" key="1">
    <source>
        <dbReference type="SAM" id="Coils"/>
    </source>
</evidence>
<feature type="chain" id="PRO_5011497708" description="P-type conjugative transfer protein TrbJ" evidence="2">
    <location>
        <begin position="27"/>
        <end position="251"/>
    </location>
</feature>
<sequence>MKSTRRKIMGLFVAAAISTTAAPAYALFGGGGRIVYDPTNHVQNLKSAVEATAQTITQAKIFIETQLSNKKLFELADSIADTSEIRALVGDVMRESQRLQGSIRQGQQALNDLQNVFGASRFHNWNEFAADIGRRKDAGDKQALALFDAAAHADRQIKNAYEANRALLQKMPYVSGPTEALQASVNASSIIIDQNSAMLYAMSTQNKNQAQKMAEEAKKEQQHEQSLADYFVESYRALEADRAQIGATGSR</sequence>
<evidence type="ECO:0008006" key="5">
    <source>
        <dbReference type="Google" id="ProtNLM"/>
    </source>
</evidence>
<feature type="signal peptide" evidence="2">
    <location>
        <begin position="1"/>
        <end position="26"/>
    </location>
</feature>
<keyword evidence="1" id="KW-0175">Coiled coil</keyword>
<dbReference type="RefSeq" id="WP_091457427.1">
    <property type="nucleotide sequence ID" value="NZ_FOGD01000007.1"/>
</dbReference>
<dbReference type="AlphaFoldDB" id="A0A1H9NF95"/>
<protein>
    <recommendedName>
        <fullName evidence="5">P-type conjugative transfer protein TrbJ</fullName>
    </recommendedName>
</protein>
<name>A0A1H9NF95_9BURK</name>
<dbReference type="EMBL" id="FOGD01000007">
    <property type="protein sequence ID" value="SER34616.1"/>
    <property type="molecule type" value="Genomic_DNA"/>
</dbReference>